<keyword evidence="6" id="KW-0812">Transmembrane</keyword>
<comment type="subcellular location">
    <subcellularLocation>
        <location evidence="1">Cell membrane</location>
        <topology evidence="1">Multi-pass membrane protein</topology>
    </subcellularLocation>
</comment>
<dbReference type="GO" id="GO:0000155">
    <property type="term" value="F:phosphorelay sensor kinase activity"/>
    <property type="evidence" value="ECO:0007669"/>
    <property type="project" value="InterPro"/>
</dbReference>
<keyword evidence="6" id="KW-1133">Transmembrane helix</keyword>
<evidence type="ECO:0000256" key="1">
    <source>
        <dbReference type="ARBA" id="ARBA00004651"/>
    </source>
</evidence>
<evidence type="ECO:0000259" key="7">
    <source>
        <dbReference type="PROSITE" id="PS50885"/>
    </source>
</evidence>
<evidence type="ECO:0000256" key="5">
    <source>
        <dbReference type="ARBA" id="ARBA00023136"/>
    </source>
</evidence>
<dbReference type="Proteomes" id="UP000027142">
    <property type="component" value="Chromosome"/>
</dbReference>
<name>A0A060M0A0_9BACI</name>
<dbReference type="PANTHER" id="PTHR34220">
    <property type="entry name" value="SENSOR HISTIDINE KINASE YPDA"/>
    <property type="match status" value="1"/>
</dbReference>
<dbReference type="AlphaFoldDB" id="A0A060M0A0"/>
<keyword evidence="5 6" id="KW-0472">Membrane</keyword>
<keyword evidence="4" id="KW-0808">Transferase</keyword>
<dbReference type="InterPro" id="IPR050640">
    <property type="entry name" value="Bact_2-comp_sensor_kinase"/>
</dbReference>
<keyword evidence="8" id="KW-0418">Kinase</keyword>
<dbReference type="HOGENOM" id="CLU_020473_6_2_9"/>
<dbReference type="InterPro" id="IPR003660">
    <property type="entry name" value="HAMP_dom"/>
</dbReference>
<dbReference type="Pfam" id="PF06580">
    <property type="entry name" value="His_kinase"/>
    <property type="match status" value="1"/>
</dbReference>
<evidence type="ECO:0000256" key="4">
    <source>
        <dbReference type="ARBA" id="ARBA00022679"/>
    </source>
</evidence>
<accession>A0A060M0A0</accession>
<dbReference type="KEGG" id="ble:BleG1_3315"/>
<reference evidence="8 9" key="1">
    <citation type="journal article" date="2014" name="Gene">
        <title>A comparative genomic analysis of the alkalitolerant soil bacterium Bacillus lehensis G1.</title>
        <authorList>
            <person name="Noor Y.M."/>
            <person name="Samsulrizal N.H."/>
            <person name="Jema'on N.A."/>
            <person name="Low K.O."/>
            <person name="Ramli A.N."/>
            <person name="Alias N.I."/>
            <person name="Damis S.I."/>
            <person name="Fuzi S.F."/>
            <person name="Isa M.N."/>
            <person name="Murad A.M."/>
            <person name="Raih M.F."/>
            <person name="Bakar F.D."/>
            <person name="Najimudin N."/>
            <person name="Mahadi N.M."/>
            <person name="Illias R.M."/>
        </authorList>
    </citation>
    <scope>NUCLEOTIDE SEQUENCE [LARGE SCALE GENOMIC DNA]</scope>
    <source>
        <strain evidence="8 9">G1</strain>
    </source>
</reference>
<sequence>MFKQKSLFYKMVVSIMLLLVPVVIVYTYSNIVSERVVREEIDTRNMNRLDVSMNRLEADLWQVSQFLVALSIDSDTNRLRNIDLLSPYDSIELQGDIQEKLLLYQQLSTFLVDVTIFFPDGERQLSTMMKSPERPETLSPSWTYIADGKGNDSDRPYFVQHVKDSITHHNENQAVIVEARIYIEAFQHHLNDLALANDGYSFLYHPHHELIKPVGTNHEFPLDYNFSLQLNYEERGTERFTLGQDDYTLSYISSTSLDWVLVDLVPLEDVLSPIATTRTWFYATGLVLLLLGVAAAWLLNTQLLQPIGTLKDAILHFKRGHYYTRMAVPHQKEFAIAMSGFNDMADQIQTLIEEVYEEKIRSQQATLKLLQAQIDPHFLYNCLFYIKNMAKINNTDAVEAMALHLGDYFRYRTEVEKEETTVEEELKLVNNFLAIHSLRKRDLSYSMNLPDELLKQPIPPLLIQPIVENAIVHGIADVEERAEIRIDGVVLEEGWQISVEDNGQAVSAETVTRIHKLLESQEEATNHYGLRNVHQRMRNRFGAKSGVVVNYSKLGGLNVTLLCKGDKADQKGE</sequence>
<dbReference type="InterPro" id="IPR036890">
    <property type="entry name" value="HATPase_C_sf"/>
</dbReference>
<dbReference type="PROSITE" id="PS50885">
    <property type="entry name" value="HAMP"/>
    <property type="match status" value="1"/>
</dbReference>
<evidence type="ECO:0000313" key="9">
    <source>
        <dbReference type="Proteomes" id="UP000027142"/>
    </source>
</evidence>
<feature type="transmembrane region" description="Helical" evidence="6">
    <location>
        <begin position="7"/>
        <end position="28"/>
    </location>
</feature>
<protein>
    <submittedName>
        <fullName evidence="8">Sensor histidine kinase</fullName>
    </submittedName>
</protein>
<dbReference type="Gene3D" id="3.30.565.10">
    <property type="entry name" value="Histidine kinase-like ATPase, C-terminal domain"/>
    <property type="match status" value="1"/>
</dbReference>
<organism evidence="8 9">
    <name type="scientific">Shouchella lehensis G1</name>
    <dbReference type="NCBI Taxonomy" id="1246626"/>
    <lineage>
        <taxon>Bacteria</taxon>
        <taxon>Bacillati</taxon>
        <taxon>Bacillota</taxon>
        <taxon>Bacilli</taxon>
        <taxon>Bacillales</taxon>
        <taxon>Bacillaceae</taxon>
        <taxon>Shouchella</taxon>
    </lineage>
</organism>
<evidence type="ECO:0000313" key="8">
    <source>
        <dbReference type="EMBL" id="AIC95862.1"/>
    </source>
</evidence>
<dbReference type="STRING" id="1246626.BleG1_3315"/>
<dbReference type="GO" id="GO:0005886">
    <property type="term" value="C:plasma membrane"/>
    <property type="evidence" value="ECO:0007669"/>
    <property type="project" value="UniProtKB-SubCell"/>
</dbReference>
<dbReference type="PANTHER" id="PTHR34220:SF7">
    <property type="entry name" value="SENSOR HISTIDINE KINASE YPDA"/>
    <property type="match status" value="1"/>
</dbReference>
<dbReference type="SUPFAM" id="SSF55874">
    <property type="entry name" value="ATPase domain of HSP90 chaperone/DNA topoisomerase II/histidine kinase"/>
    <property type="match status" value="1"/>
</dbReference>
<evidence type="ECO:0000256" key="6">
    <source>
        <dbReference type="SAM" id="Phobius"/>
    </source>
</evidence>
<dbReference type="eggNOG" id="COG2972">
    <property type="taxonomic scope" value="Bacteria"/>
</dbReference>
<evidence type="ECO:0000256" key="2">
    <source>
        <dbReference type="ARBA" id="ARBA00022475"/>
    </source>
</evidence>
<dbReference type="RefSeq" id="WP_038483261.1">
    <property type="nucleotide sequence ID" value="NZ_CP003923.1"/>
</dbReference>
<gene>
    <name evidence="8" type="ORF">BleG1_3315</name>
</gene>
<keyword evidence="9" id="KW-1185">Reference proteome</keyword>
<dbReference type="Gene3D" id="6.10.340.10">
    <property type="match status" value="1"/>
</dbReference>
<keyword evidence="2" id="KW-1003">Cell membrane</keyword>
<feature type="domain" description="HAMP" evidence="7">
    <location>
        <begin position="301"/>
        <end position="353"/>
    </location>
</feature>
<dbReference type="PATRIC" id="fig|1246626.3.peg.3292"/>
<keyword evidence="3" id="KW-0597">Phosphoprotein</keyword>
<dbReference type="OrthoDB" id="2521939at2"/>
<dbReference type="InterPro" id="IPR010559">
    <property type="entry name" value="Sig_transdc_His_kin_internal"/>
</dbReference>
<evidence type="ECO:0000256" key="3">
    <source>
        <dbReference type="ARBA" id="ARBA00022553"/>
    </source>
</evidence>
<dbReference type="EMBL" id="CP003923">
    <property type="protein sequence ID" value="AIC95862.1"/>
    <property type="molecule type" value="Genomic_DNA"/>
</dbReference>
<proteinExistence type="predicted"/>